<keyword evidence="2" id="KW-1185">Reference proteome</keyword>
<dbReference type="Proteomes" id="UP000000663">
    <property type="component" value="Chromosome"/>
</dbReference>
<dbReference type="AlphaFoldDB" id="Q0W7W3"/>
<accession>Q0W7W3</accession>
<proteinExistence type="predicted"/>
<dbReference type="EMBL" id="AM114193">
    <property type="protein sequence ID" value="CAJ35530.1"/>
    <property type="molecule type" value="Genomic_DNA"/>
</dbReference>
<dbReference type="KEGG" id="rci:RCIX9"/>
<dbReference type="STRING" id="351160.RCIX9"/>
<sequence>MITMVTNLTVIVARRVVEWRDDVQNQLGHIPQYVEEADCWVMELTIRNESSRKRNRCEACIKNGPMDGHHLAGKAFEDVCPQKAWICRQCHESFTPEQAVKDKLLSIACENHRRKKPRLETGYASFLLGLQNLIMLKAKACDQPLLEGLSKKFTPDIIELLGIYNG</sequence>
<protein>
    <submittedName>
        <fullName evidence="1">Uncharacterized protein</fullName>
    </submittedName>
</protein>
<reference evidence="1 2" key="1">
    <citation type="journal article" date="2006" name="Science">
        <title>Genome of rice cluster I archaea -- the key methane producers in the rice rhizosphere.</title>
        <authorList>
            <person name="Erkel C."/>
            <person name="Kube M."/>
            <person name="Reinhardt R."/>
            <person name="Liesack W."/>
        </authorList>
    </citation>
    <scope>NUCLEOTIDE SEQUENCE [LARGE SCALE GENOMIC DNA]</scope>
    <source>
        <strain evidence="2">DSM 22066 / NBRC 105507 / MRE50</strain>
    </source>
</reference>
<evidence type="ECO:0000313" key="2">
    <source>
        <dbReference type="Proteomes" id="UP000000663"/>
    </source>
</evidence>
<evidence type="ECO:0000313" key="1">
    <source>
        <dbReference type="EMBL" id="CAJ35530.1"/>
    </source>
</evidence>
<organism evidence="1 2">
    <name type="scientific">Methanocella arvoryzae (strain DSM 22066 / NBRC 105507 / MRE50)</name>
    <dbReference type="NCBI Taxonomy" id="351160"/>
    <lineage>
        <taxon>Archaea</taxon>
        <taxon>Methanobacteriati</taxon>
        <taxon>Methanobacteriota</taxon>
        <taxon>Stenosarchaea group</taxon>
        <taxon>Methanomicrobia</taxon>
        <taxon>Methanocellales</taxon>
        <taxon>Methanocellaceae</taxon>
        <taxon>Methanocella</taxon>
    </lineage>
</organism>
<gene>
    <name evidence="1" type="ORF">RCIX9</name>
</gene>
<name>Q0W7W3_METAR</name>